<comment type="catalytic activity">
    <reaction evidence="13">
        <text>L-tyrosyl-[protein] + ATP = O-phospho-L-tyrosyl-[protein] + ADP + H(+)</text>
        <dbReference type="Rhea" id="RHEA:10596"/>
        <dbReference type="Rhea" id="RHEA-COMP:10136"/>
        <dbReference type="Rhea" id="RHEA-COMP:20101"/>
        <dbReference type="ChEBI" id="CHEBI:15378"/>
        <dbReference type="ChEBI" id="CHEBI:30616"/>
        <dbReference type="ChEBI" id="CHEBI:46858"/>
        <dbReference type="ChEBI" id="CHEBI:61978"/>
        <dbReference type="ChEBI" id="CHEBI:456216"/>
        <dbReference type="EC" id="2.7.10.2"/>
    </reaction>
</comment>
<dbReference type="GO" id="GO:0042802">
    <property type="term" value="F:identical protein binding"/>
    <property type="evidence" value="ECO:0007669"/>
    <property type="project" value="UniProtKB-ARBA"/>
</dbReference>
<dbReference type="Pfam" id="PF13614">
    <property type="entry name" value="AAA_31"/>
    <property type="match status" value="1"/>
</dbReference>
<sequence>MVFGRKKRSKKNYKELITLASPGSLISEQFRTLRTNIEFAMVDKKYKSLVVTSSMPNAGKSTVAANLAITFARQGYRVLLAEADFRRPSVHKAFQVLNGAGMTSLLSNPELTVEECVLDTDINNLSLMTCGPIPPNPAELIGSNRMKELQDKLVSKYDLVIFDTPPLLGFGDAQIMAGRAEGTIFVIRHGVAKKENMLKANEILTRVGANVLGAVYNQVPASEQDNSYYYYYTEED</sequence>
<evidence type="ECO:0000256" key="4">
    <source>
        <dbReference type="ARBA" id="ARBA00019200"/>
    </source>
</evidence>
<dbReference type="FunFam" id="3.40.50.300:FF:000527">
    <property type="entry name" value="Tyrosine-protein kinase etk"/>
    <property type="match status" value="1"/>
</dbReference>
<dbReference type="Gene3D" id="3.40.50.300">
    <property type="entry name" value="P-loop containing nucleotide triphosphate hydrolases"/>
    <property type="match status" value="1"/>
</dbReference>
<evidence type="ECO:0000256" key="6">
    <source>
        <dbReference type="ARBA" id="ARBA00022741"/>
    </source>
</evidence>
<evidence type="ECO:0000256" key="2">
    <source>
        <dbReference type="ARBA" id="ARBA00007316"/>
    </source>
</evidence>
<dbReference type="RefSeq" id="WP_126110777.1">
    <property type="nucleotide sequence ID" value="NZ_CP034465.1"/>
</dbReference>
<dbReference type="AlphaFoldDB" id="A0A3S9HC72"/>
<evidence type="ECO:0000256" key="3">
    <source>
        <dbReference type="ARBA" id="ARBA00011903"/>
    </source>
</evidence>
<evidence type="ECO:0000256" key="8">
    <source>
        <dbReference type="ARBA" id="ARBA00022840"/>
    </source>
</evidence>
<dbReference type="GO" id="GO:0000271">
    <property type="term" value="P:polysaccharide biosynthetic process"/>
    <property type="evidence" value="ECO:0007669"/>
    <property type="project" value="UniProtKB-KW"/>
</dbReference>
<evidence type="ECO:0000256" key="5">
    <source>
        <dbReference type="ARBA" id="ARBA00022679"/>
    </source>
</evidence>
<evidence type="ECO:0000256" key="10">
    <source>
        <dbReference type="ARBA" id="ARBA00023137"/>
    </source>
</evidence>
<comment type="pathway">
    <text evidence="1">Capsule biogenesis; capsule polysaccharide biosynthesis.</text>
</comment>
<dbReference type="PANTHER" id="PTHR32309">
    <property type="entry name" value="TYROSINE-PROTEIN KINASE"/>
    <property type="match status" value="1"/>
</dbReference>
<protein>
    <recommendedName>
        <fullName evidence="4">Tyrosine-protein kinase CpsD</fullName>
        <ecNumber evidence="3">2.7.10.2</ecNumber>
    </recommendedName>
</protein>
<evidence type="ECO:0000256" key="7">
    <source>
        <dbReference type="ARBA" id="ARBA00022777"/>
    </source>
</evidence>
<keyword evidence="8" id="KW-0067">ATP-binding</keyword>
<dbReference type="InterPro" id="IPR050445">
    <property type="entry name" value="Bact_polysacc_biosynth/exp"/>
</dbReference>
<dbReference type="PANTHER" id="PTHR32309:SF13">
    <property type="entry name" value="FERRIC ENTEROBACTIN TRANSPORT PROTEIN FEPE"/>
    <property type="match status" value="1"/>
</dbReference>
<comment type="function">
    <text evidence="12">Involved in the regulation of capsular polysaccharide biosynthesis. Autophosphorylation of CpsD attenuates its activity and reduces the level of encapsulation. May be part of a complex that directs the coordinated polymerization and export to the cell surface of the capsular polysaccharide.</text>
</comment>
<gene>
    <name evidence="15" type="ORF">EJN90_09810</name>
</gene>
<dbReference type="EMBL" id="CP034465">
    <property type="protein sequence ID" value="AZP04911.1"/>
    <property type="molecule type" value="Genomic_DNA"/>
</dbReference>
<evidence type="ECO:0000256" key="11">
    <source>
        <dbReference type="ARBA" id="ARBA00023169"/>
    </source>
</evidence>
<dbReference type="CDD" id="cd05387">
    <property type="entry name" value="BY-kinase"/>
    <property type="match status" value="1"/>
</dbReference>
<evidence type="ECO:0000313" key="16">
    <source>
        <dbReference type="Proteomes" id="UP000273326"/>
    </source>
</evidence>
<evidence type="ECO:0000313" key="15">
    <source>
        <dbReference type="EMBL" id="AZP04911.1"/>
    </source>
</evidence>
<feature type="domain" description="AAA" evidence="14">
    <location>
        <begin position="58"/>
        <end position="175"/>
    </location>
</feature>
<name>A0A3S9HC72_9LACT</name>
<keyword evidence="16" id="KW-1185">Reference proteome</keyword>
<keyword evidence="9" id="KW-0972">Capsule biogenesis/degradation</keyword>
<dbReference type="InterPro" id="IPR025669">
    <property type="entry name" value="AAA_dom"/>
</dbReference>
<keyword evidence="7 15" id="KW-0418">Kinase</keyword>
<keyword evidence="5 15" id="KW-0808">Transferase</keyword>
<evidence type="ECO:0000256" key="12">
    <source>
        <dbReference type="ARBA" id="ARBA00024964"/>
    </source>
</evidence>
<dbReference type="EC" id="2.7.10.2" evidence="3"/>
<keyword evidence="6" id="KW-0547">Nucleotide-binding</keyword>
<keyword evidence="11" id="KW-0270">Exopolysaccharide synthesis</keyword>
<reference evidence="16" key="1">
    <citation type="submission" date="2018-12" db="EMBL/GenBank/DDBJ databases">
        <title>Complete genome sequencing of Jeotgalibaca sp. H21T32.</title>
        <authorList>
            <person name="Bae J.-W."/>
            <person name="Lee S.-Y."/>
        </authorList>
    </citation>
    <scope>NUCLEOTIDE SEQUENCE [LARGE SCALE GENOMIC DNA]</scope>
    <source>
        <strain evidence="16">H21T32</strain>
    </source>
</reference>
<accession>A0A3S9HC72</accession>
<evidence type="ECO:0000256" key="9">
    <source>
        <dbReference type="ARBA" id="ARBA00022903"/>
    </source>
</evidence>
<dbReference type="OrthoDB" id="9794577at2"/>
<dbReference type="NCBIfam" id="TIGR01007">
    <property type="entry name" value="eps_fam"/>
    <property type="match status" value="1"/>
</dbReference>
<dbReference type="GO" id="GO:0005886">
    <property type="term" value="C:plasma membrane"/>
    <property type="evidence" value="ECO:0007669"/>
    <property type="project" value="UniProtKB-ARBA"/>
</dbReference>
<dbReference type="InterPro" id="IPR027417">
    <property type="entry name" value="P-loop_NTPase"/>
</dbReference>
<comment type="similarity">
    <text evidence="2">Belongs to the CpsD/CapB family.</text>
</comment>
<evidence type="ECO:0000256" key="13">
    <source>
        <dbReference type="ARBA" id="ARBA00051245"/>
    </source>
</evidence>
<dbReference type="KEGG" id="jeh:EJN90_09810"/>
<dbReference type="SUPFAM" id="SSF52540">
    <property type="entry name" value="P-loop containing nucleoside triphosphate hydrolases"/>
    <property type="match status" value="1"/>
</dbReference>
<dbReference type="GO" id="GO:0005524">
    <property type="term" value="F:ATP binding"/>
    <property type="evidence" value="ECO:0007669"/>
    <property type="project" value="UniProtKB-KW"/>
</dbReference>
<keyword evidence="10" id="KW-0829">Tyrosine-protein kinase</keyword>
<evidence type="ECO:0000256" key="1">
    <source>
        <dbReference type="ARBA" id="ARBA00005132"/>
    </source>
</evidence>
<dbReference type="Proteomes" id="UP000273326">
    <property type="component" value="Chromosome"/>
</dbReference>
<dbReference type="InterPro" id="IPR005702">
    <property type="entry name" value="Wzc-like_C"/>
</dbReference>
<evidence type="ECO:0000259" key="14">
    <source>
        <dbReference type="Pfam" id="PF13614"/>
    </source>
</evidence>
<organism evidence="15 16">
    <name type="scientific">Jeotgalibaca ciconiae</name>
    <dbReference type="NCBI Taxonomy" id="2496265"/>
    <lineage>
        <taxon>Bacteria</taxon>
        <taxon>Bacillati</taxon>
        <taxon>Bacillota</taxon>
        <taxon>Bacilli</taxon>
        <taxon>Lactobacillales</taxon>
        <taxon>Carnobacteriaceae</taxon>
        <taxon>Jeotgalibaca</taxon>
    </lineage>
</organism>
<proteinExistence type="inferred from homology"/>
<dbReference type="GO" id="GO:0004715">
    <property type="term" value="F:non-membrane spanning protein tyrosine kinase activity"/>
    <property type="evidence" value="ECO:0007669"/>
    <property type="project" value="UniProtKB-EC"/>
</dbReference>